<dbReference type="AlphaFoldDB" id="A0AAD9JB31"/>
<keyword evidence="2" id="KW-1185">Reference proteome</keyword>
<evidence type="ECO:0000313" key="1">
    <source>
        <dbReference type="EMBL" id="KAK2149190.1"/>
    </source>
</evidence>
<comment type="caution">
    <text evidence="1">The sequence shown here is derived from an EMBL/GenBank/DDBJ whole genome shotgun (WGS) entry which is preliminary data.</text>
</comment>
<dbReference type="Proteomes" id="UP001208570">
    <property type="component" value="Unassembled WGS sequence"/>
</dbReference>
<gene>
    <name evidence="1" type="ORF">LSH36_463g04009</name>
</gene>
<reference evidence="1" key="1">
    <citation type="journal article" date="2023" name="Mol. Biol. Evol.">
        <title>Third-Generation Sequencing Reveals the Adaptive Role of the Epigenome in Three Deep-Sea Polychaetes.</title>
        <authorList>
            <person name="Perez M."/>
            <person name="Aroh O."/>
            <person name="Sun Y."/>
            <person name="Lan Y."/>
            <person name="Juniper S.K."/>
            <person name="Young C.R."/>
            <person name="Angers B."/>
            <person name="Qian P.Y."/>
        </authorList>
    </citation>
    <scope>NUCLEOTIDE SEQUENCE</scope>
    <source>
        <strain evidence="1">P08H-3</strain>
    </source>
</reference>
<protein>
    <submittedName>
        <fullName evidence="1">Uncharacterized protein</fullName>
    </submittedName>
</protein>
<sequence>MSTRRSTSFESHFSNVRHDNCTKQLPLTMCYAFCRPSTSHPSLVRFYFQTFWDTELCRCVVKQYTSIHPSTPIFGRLEQEATAALTPRLQFVARAWIESATWPPTCCSLYFQSVRKNHDLEGWHTRLNARGWAGIYFYMLVTLLHDESSLIHVQLPLVSDEKLKRHQKIFGFWEKYENGDPSAHQGWGDYRTKIIDYYYLRINVIDYILK</sequence>
<proteinExistence type="predicted"/>
<organism evidence="1 2">
    <name type="scientific">Paralvinella palmiformis</name>
    <dbReference type="NCBI Taxonomy" id="53620"/>
    <lineage>
        <taxon>Eukaryota</taxon>
        <taxon>Metazoa</taxon>
        <taxon>Spiralia</taxon>
        <taxon>Lophotrochozoa</taxon>
        <taxon>Annelida</taxon>
        <taxon>Polychaeta</taxon>
        <taxon>Sedentaria</taxon>
        <taxon>Canalipalpata</taxon>
        <taxon>Terebellida</taxon>
        <taxon>Terebelliformia</taxon>
        <taxon>Alvinellidae</taxon>
        <taxon>Paralvinella</taxon>
    </lineage>
</organism>
<name>A0AAD9JB31_9ANNE</name>
<evidence type="ECO:0000313" key="2">
    <source>
        <dbReference type="Proteomes" id="UP001208570"/>
    </source>
</evidence>
<dbReference type="EMBL" id="JAODUP010000463">
    <property type="protein sequence ID" value="KAK2149190.1"/>
    <property type="molecule type" value="Genomic_DNA"/>
</dbReference>
<accession>A0AAD9JB31</accession>